<keyword evidence="4" id="KW-0067">ATP-binding</keyword>
<dbReference type="SUPFAM" id="SSF56112">
    <property type="entry name" value="Protein kinase-like (PK-like)"/>
    <property type="match status" value="1"/>
</dbReference>
<keyword evidence="3" id="KW-0418">Kinase</keyword>
<dbReference type="AlphaFoldDB" id="A0A914CFF9"/>
<dbReference type="Proteomes" id="UP000887540">
    <property type="component" value="Unplaced"/>
</dbReference>
<dbReference type="GO" id="GO:0005634">
    <property type="term" value="C:nucleus"/>
    <property type="evidence" value="ECO:0007669"/>
    <property type="project" value="TreeGrafter"/>
</dbReference>
<dbReference type="PROSITE" id="PS50011">
    <property type="entry name" value="PROTEIN_KINASE_DOM"/>
    <property type="match status" value="1"/>
</dbReference>
<evidence type="ECO:0000256" key="3">
    <source>
        <dbReference type="ARBA" id="ARBA00022777"/>
    </source>
</evidence>
<dbReference type="InterPro" id="IPR050339">
    <property type="entry name" value="CC_SR_Kinase"/>
</dbReference>
<organism evidence="7 8">
    <name type="scientific">Acrobeloides nanus</name>
    <dbReference type="NCBI Taxonomy" id="290746"/>
    <lineage>
        <taxon>Eukaryota</taxon>
        <taxon>Metazoa</taxon>
        <taxon>Ecdysozoa</taxon>
        <taxon>Nematoda</taxon>
        <taxon>Chromadorea</taxon>
        <taxon>Rhabditida</taxon>
        <taxon>Tylenchina</taxon>
        <taxon>Cephalobomorpha</taxon>
        <taxon>Cephaloboidea</taxon>
        <taxon>Cephalobidae</taxon>
        <taxon>Acrobeloides</taxon>
    </lineage>
</organism>
<comment type="similarity">
    <text evidence="5">Belongs to the protein kinase superfamily. Ser/Thr protein kinase family. GCN2 subfamily.</text>
</comment>
<dbReference type="GO" id="GO:0005524">
    <property type="term" value="F:ATP binding"/>
    <property type="evidence" value="ECO:0007669"/>
    <property type="project" value="UniProtKB-KW"/>
</dbReference>
<proteinExistence type="inferred from homology"/>
<accession>A0A914CFF9</accession>
<dbReference type="InterPro" id="IPR011009">
    <property type="entry name" value="Kinase-like_dom_sf"/>
</dbReference>
<dbReference type="WBParaSite" id="ACRNAN_scaffold103.g17219.t1">
    <property type="protein sequence ID" value="ACRNAN_scaffold103.g17219.t1"/>
    <property type="gene ID" value="ACRNAN_scaffold103.g17219"/>
</dbReference>
<evidence type="ECO:0000256" key="2">
    <source>
        <dbReference type="ARBA" id="ARBA00022741"/>
    </source>
</evidence>
<dbReference type="PROSITE" id="PS00108">
    <property type="entry name" value="PROTEIN_KINASE_ST"/>
    <property type="match status" value="1"/>
</dbReference>
<evidence type="ECO:0000256" key="5">
    <source>
        <dbReference type="ARBA" id="ARBA00037982"/>
    </source>
</evidence>
<keyword evidence="1" id="KW-0808">Transferase</keyword>
<evidence type="ECO:0000313" key="8">
    <source>
        <dbReference type="WBParaSite" id="ACRNAN_scaffold103.g17219.t1"/>
    </source>
</evidence>
<dbReference type="Gene3D" id="1.10.510.10">
    <property type="entry name" value="Transferase(Phosphotransferase) domain 1"/>
    <property type="match status" value="1"/>
</dbReference>
<keyword evidence="2" id="KW-0547">Nucleotide-binding</keyword>
<protein>
    <submittedName>
        <fullName evidence="8">Protein kinase domain-containing protein</fullName>
    </submittedName>
</protein>
<name>A0A914CFF9_9BILA</name>
<sequence length="112" mass="12968">MSYLHGNNIIHRDLKPANILISFDGTLKVCDLDRAGDLDRTREEGQIMSQQGAYRYMAPEAMIPNKLCNEKREMMNLKEEQWQKISQNDVDMNNVDVQAEIKAAYYATKLEE</sequence>
<dbReference type="GO" id="GO:0005737">
    <property type="term" value="C:cytoplasm"/>
    <property type="evidence" value="ECO:0007669"/>
    <property type="project" value="TreeGrafter"/>
</dbReference>
<evidence type="ECO:0000313" key="7">
    <source>
        <dbReference type="Proteomes" id="UP000887540"/>
    </source>
</evidence>
<feature type="domain" description="Protein kinase" evidence="6">
    <location>
        <begin position="1"/>
        <end position="112"/>
    </location>
</feature>
<reference evidence="8" key="1">
    <citation type="submission" date="2022-11" db="UniProtKB">
        <authorList>
            <consortium name="WormBaseParasite"/>
        </authorList>
    </citation>
    <scope>IDENTIFICATION</scope>
</reference>
<evidence type="ECO:0000259" key="6">
    <source>
        <dbReference type="PROSITE" id="PS50011"/>
    </source>
</evidence>
<dbReference type="InterPro" id="IPR008271">
    <property type="entry name" value="Ser/Thr_kinase_AS"/>
</dbReference>
<evidence type="ECO:0000256" key="1">
    <source>
        <dbReference type="ARBA" id="ARBA00022679"/>
    </source>
</evidence>
<dbReference type="Pfam" id="PF00069">
    <property type="entry name" value="Pkinase"/>
    <property type="match status" value="1"/>
</dbReference>
<dbReference type="InterPro" id="IPR000719">
    <property type="entry name" value="Prot_kinase_dom"/>
</dbReference>
<dbReference type="GO" id="GO:0004672">
    <property type="term" value="F:protein kinase activity"/>
    <property type="evidence" value="ECO:0007669"/>
    <property type="project" value="InterPro"/>
</dbReference>
<dbReference type="PANTHER" id="PTHR11042">
    <property type="entry name" value="EUKARYOTIC TRANSLATION INITIATION FACTOR 2-ALPHA KINASE EIF2-ALPHA KINASE -RELATED"/>
    <property type="match status" value="1"/>
</dbReference>
<keyword evidence="7" id="KW-1185">Reference proteome</keyword>
<dbReference type="PANTHER" id="PTHR11042:SF190">
    <property type="entry name" value="MITOSIS INHIBITOR PROTEIN KINASE MIK1"/>
    <property type="match status" value="1"/>
</dbReference>
<evidence type="ECO:0000256" key="4">
    <source>
        <dbReference type="ARBA" id="ARBA00022840"/>
    </source>
</evidence>